<sequence length="63" mass="7202">GASQGLGGSGCGFFLLILINKIIIKWEGRVFNRWSSTALWALERRRFTSERQHAWSRALQAPR</sequence>
<organism evidence="2 3">
    <name type="scientific">Meloidogyne graminicola</name>
    <dbReference type="NCBI Taxonomy" id="189291"/>
    <lineage>
        <taxon>Eukaryota</taxon>
        <taxon>Metazoa</taxon>
        <taxon>Ecdysozoa</taxon>
        <taxon>Nematoda</taxon>
        <taxon>Chromadorea</taxon>
        <taxon>Rhabditida</taxon>
        <taxon>Tylenchina</taxon>
        <taxon>Tylenchomorpha</taxon>
        <taxon>Tylenchoidea</taxon>
        <taxon>Meloidogynidae</taxon>
        <taxon>Meloidogyninae</taxon>
        <taxon>Meloidogyne</taxon>
    </lineage>
</organism>
<name>A0A8S9ZEQ4_9BILA</name>
<proteinExistence type="predicted"/>
<comment type="caution">
    <text evidence="2">The sequence shown here is derived from an EMBL/GenBank/DDBJ whole genome shotgun (WGS) entry which is preliminary data.</text>
</comment>
<reference evidence="2" key="1">
    <citation type="journal article" date="2020" name="Ecol. Evol.">
        <title>Genome structure and content of the rice root-knot nematode (Meloidogyne graminicola).</title>
        <authorList>
            <person name="Phan N.T."/>
            <person name="Danchin E.G.J."/>
            <person name="Klopp C."/>
            <person name="Perfus-Barbeoch L."/>
            <person name="Kozlowski D.K."/>
            <person name="Koutsovoulos G.D."/>
            <person name="Lopez-Roques C."/>
            <person name="Bouchez O."/>
            <person name="Zahm M."/>
            <person name="Besnard G."/>
            <person name="Bellafiore S."/>
        </authorList>
    </citation>
    <scope>NUCLEOTIDE SEQUENCE</scope>
    <source>
        <strain evidence="2">VN-18</strain>
    </source>
</reference>
<feature type="non-terminal residue" evidence="2">
    <location>
        <position position="1"/>
    </location>
</feature>
<keyword evidence="1" id="KW-0472">Membrane</keyword>
<dbReference type="EMBL" id="JABEBT010000124">
    <property type="protein sequence ID" value="KAF7630944.1"/>
    <property type="molecule type" value="Genomic_DNA"/>
</dbReference>
<dbReference type="AlphaFoldDB" id="A0A8S9ZEQ4"/>
<accession>A0A8S9ZEQ4</accession>
<protein>
    <submittedName>
        <fullName evidence="2">Uncharacterized protein</fullName>
    </submittedName>
</protein>
<dbReference type="Proteomes" id="UP000605970">
    <property type="component" value="Unassembled WGS sequence"/>
</dbReference>
<keyword evidence="1" id="KW-1133">Transmembrane helix</keyword>
<feature type="transmembrane region" description="Helical" evidence="1">
    <location>
        <begin position="6"/>
        <end position="24"/>
    </location>
</feature>
<evidence type="ECO:0000313" key="3">
    <source>
        <dbReference type="Proteomes" id="UP000605970"/>
    </source>
</evidence>
<keyword evidence="1" id="KW-0812">Transmembrane</keyword>
<gene>
    <name evidence="2" type="ORF">Mgra_00008813</name>
</gene>
<evidence type="ECO:0000256" key="1">
    <source>
        <dbReference type="SAM" id="Phobius"/>
    </source>
</evidence>
<evidence type="ECO:0000313" key="2">
    <source>
        <dbReference type="EMBL" id="KAF7630944.1"/>
    </source>
</evidence>
<keyword evidence="3" id="KW-1185">Reference proteome</keyword>